<dbReference type="InterPro" id="IPR000045">
    <property type="entry name" value="Prepilin_IV_endopep_pep"/>
</dbReference>
<reference evidence="3 4" key="1">
    <citation type="journal article" date="2015" name="Stand. Genomic Sci.">
        <title>Genomic Encyclopedia of Bacterial and Archaeal Type Strains, Phase III: the genomes of soil and plant-associated and newly described type strains.</title>
        <authorList>
            <person name="Whitman W.B."/>
            <person name="Woyke T."/>
            <person name="Klenk H.P."/>
            <person name="Zhou Y."/>
            <person name="Lilburn T.G."/>
            <person name="Beck B.J."/>
            <person name="De Vos P."/>
            <person name="Vandamme P."/>
            <person name="Eisen J.A."/>
            <person name="Garrity G."/>
            <person name="Hugenholtz P."/>
            <person name="Kyrpides N.C."/>
        </authorList>
    </citation>
    <scope>NUCLEOTIDE SEQUENCE [LARGE SCALE GENOMIC DNA]</scope>
    <source>
        <strain evidence="3 4">ASC-9842</strain>
    </source>
</reference>
<keyword evidence="1" id="KW-0472">Membrane</keyword>
<evidence type="ECO:0000313" key="4">
    <source>
        <dbReference type="Proteomes" id="UP000291078"/>
    </source>
</evidence>
<feature type="domain" description="Prepilin type IV endopeptidase peptidase" evidence="2">
    <location>
        <begin position="47"/>
        <end position="155"/>
    </location>
</feature>
<dbReference type="AlphaFoldDB" id="A0A4Q7RZU3"/>
<dbReference type="Pfam" id="PF01478">
    <property type="entry name" value="Peptidase_A24"/>
    <property type="match status" value="1"/>
</dbReference>
<name>A0A4Q7RZU3_9BURK</name>
<accession>A0A4Q7RZU3</accession>
<dbReference type="Gene3D" id="1.20.120.1220">
    <property type="match status" value="1"/>
</dbReference>
<dbReference type="Proteomes" id="UP000291078">
    <property type="component" value="Unassembled WGS sequence"/>
</dbReference>
<evidence type="ECO:0000256" key="1">
    <source>
        <dbReference type="SAM" id="Phobius"/>
    </source>
</evidence>
<proteinExistence type="predicted"/>
<keyword evidence="1" id="KW-1133">Transmembrane helix</keyword>
<feature type="transmembrane region" description="Helical" evidence="1">
    <location>
        <begin position="34"/>
        <end position="57"/>
    </location>
</feature>
<sequence>MILNTVLAICVVSGVLHEPSLSVARGAAGVPRKATLMAVPLTFAAVVLPPVLVWVVFSDLLYRRIANHLVLALLAGWALHLGWMAWHDAGPLPWPAIGRGAAAAGIVLVLGYGLFAMRWVGAGDVKLVAVLCLWLGNEVSAFLVVTSLAGGVLALGMPVLRATELFLARRVEQLGGWLRRPFPTPMALRSHALSGIPYGFAIAAGAAFVLYRG</sequence>
<evidence type="ECO:0000313" key="3">
    <source>
        <dbReference type="EMBL" id="RZT39394.1"/>
    </source>
</evidence>
<feature type="transmembrane region" description="Helical" evidence="1">
    <location>
        <begin position="192"/>
        <end position="211"/>
    </location>
</feature>
<protein>
    <submittedName>
        <fullName evidence="3">Prepilin peptidase CpaA</fullName>
    </submittedName>
</protein>
<dbReference type="GO" id="GO:0004190">
    <property type="term" value="F:aspartic-type endopeptidase activity"/>
    <property type="evidence" value="ECO:0007669"/>
    <property type="project" value="InterPro"/>
</dbReference>
<feature type="transmembrane region" description="Helical" evidence="1">
    <location>
        <begin position="92"/>
        <end position="115"/>
    </location>
</feature>
<feature type="transmembrane region" description="Helical" evidence="1">
    <location>
        <begin position="69"/>
        <end position="86"/>
    </location>
</feature>
<gene>
    <name evidence="3" type="ORF">EV147_2589</name>
</gene>
<feature type="transmembrane region" description="Helical" evidence="1">
    <location>
        <begin position="127"/>
        <end position="155"/>
    </location>
</feature>
<evidence type="ECO:0000259" key="2">
    <source>
        <dbReference type="Pfam" id="PF01478"/>
    </source>
</evidence>
<dbReference type="EMBL" id="SGXM01000002">
    <property type="protein sequence ID" value="RZT39394.1"/>
    <property type="molecule type" value="Genomic_DNA"/>
</dbReference>
<keyword evidence="1" id="KW-0812">Transmembrane</keyword>
<dbReference type="GO" id="GO:0016020">
    <property type="term" value="C:membrane"/>
    <property type="evidence" value="ECO:0007669"/>
    <property type="project" value="InterPro"/>
</dbReference>
<keyword evidence="4" id="KW-1185">Reference proteome</keyword>
<organism evidence="3 4">
    <name type="scientific">Cupriavidus agavae</name>
    <dbReference type="NCBI Taxonomy" id="1001822"/>
    <lineage>
        <taxon>Bacteria</taxon>
        <taxon>Pseudomonadati</taxon>
        <taxon>Pseudomonadota</taxon>
        <taxon>Betaproteobacteria</taxon>
        <taxon>Burkholderiales</taxon>
        <taxon>Burkholderiaceae</taxon>
        <taxon>Cupriavidus</taxon>
    </lineage>
</organism>
<dbReference type="RefSeq" id="WP_235844715.1">
    <property type="nucleotide sequence ID" value="NZ_SGXM01000002.1"/>
</dbReference>
<comment type="caution">
    <text evidence="3">The sequence shown here is derived from an EMBL/GenBank/DDBJ whole genome shotgun (WGS) entry which is preliminary data.</text>
</comment>